<dbReference type="RefSeq" id="WP_123661662.1">
    <property type="nucleotide sequence ID" value="NZ_RJKE01000001.1"/>
</dbReference>
<reference evidence="2 3" key="1">
    <citation type="submission" date="2018-11" db="EMBL/GenBank/DDBJ databases">
        <title>Sequencing the genomes of 1000 actinobacteria strains.</title>
        <authorList>
            <person name="Klenk H.-P."/>
        </authorList>
    </citation>
    <scope>NUCLEOTIDE SEQUENCE [LARGE SCALE GENOMIC DNA]</scope>
    <source>
        <strain evidence="2 3">DSM 44254</strain>
    </source>
</reference>
<feature type="region of interest" description="Disordered" evidence="1">
    <location>
        <begin position="150"/>
        <end position="169"/>
    </location>
</feature>
<protein>
    <submittedName>
        <fullName evidence="2">Uncharacterized protein</fullName>
    </submittedName>
</protein>
<evidence type="ECO:0000313" key="3">
    <source>
        <dbReference type="Proteomes" id="UP000272400"/>
    </source>
</evidence>
<name>A0A3N1CMW8_9ACTN</name>
<gene>
    <name evidence="2" type="ORF">EDD29_0140</name>
</gene>
<dbReference type="AlphaFoldDB" id="A0A3N1CMW8"/>
<keyword evidence="3" id="KW-1185">Reference proteome</keyword>
<evidence type="ECO:0000313" key="2">
    <source>
        <dbReference type="EMBL" id="ROO82659.1"/>
    </source>
</evidence>
<dbReference type="EMBL" id="RJKE01000001">
    <property type="protein sequence ID" value="ROO82659.1"/>
    <property type="molecule type" value="Genomic_DNA"/>
</dbReference>
<sequence length="169" mass="18464">MTPSDLRAVAALLREGGGPSVTLFTTTFDDGTQSNHIIAVCTGDHSGQYIDRWGCCQNCRFIGGYDQALTANVAGLLRAQPALADWLDEAADQIEQIHSKARSEIEARSRHAVAVATPLRTYQQLTASSEDPQITALRAENQRLRDELEKRAQQLVDAERRASSNGGNR</sequence>
<organism evidence="2 3">
    <name type="scientific">Actinocorallia herbida</name>
    <dbReference type="NCBI Taxonomy" id="58109"/>
    <lineage>
        <taxon>Bacteria</taxon>
        <taxon>Bacillati</taxon>
        <taxon>Actinomycetota</taxon>
        <taxon>Actinomycetes</taxon>
        <taxon>Streptosporangiales</taxon>
        <taxon>Thermomonosporaceae</taxon>
        <taxon>Actinocorallia</taxon>
    </lineage>
</organism>
<feature type="compositionally biased region" description="Basic and acidic residues" evidence="1">
    <location>
        <begin position="150"/>
        <end position="162"/>
    </location>
</feature>
<evidence type="ECO:0000256" key="1">
    <source>
        <dbReference type="SAM" id="MobiDB-lite"/>
    </source>
</evidence>
<dbReference type="Proteomes" id="UP000272400">
    <property type="component" value="Unassembled WGS sequence"/>
</dbReference>
<proteinExistence type="predicted"/>
<comment type="caution">
    <text evidence="2">The sequence shown here is derived from an EMBL/GenBank/DDBJ whole genome shotgun (WGS) entry which is preliminary data.</text>
</comment>
<accession>A0A3N1CMW8</accession>